<keyword evidence="3" id="KW-1185">Reference proteome</keyword>
<organism evidence="2 3">
    <name type="scientific">Luedemannella helvata</name>
    <dbReference type="NCBI Taxonomy" id="349315"/>
    <lineage>
        <taxon>Bacteria</taxon>
        <taxon>Bacillati</taxon>
        <taxon>Actinomycetota</taxon>
        <taxon>Actinomycetes</taxon>
        <taxon>Micromonosporales</taxon>
        <taxon>Micromonosporaceae</taxon>
        <taxon>Luedemannella</taxon>
    </lineage>
</organism>
<dbReference type="InterPro" id="IPR024047">
    <property type="entry name" value="MM3350-like_sf"/>
</dbReference>
<comment type="caution">
    <text evidence="2">The sequence shown here is derived from an EMBL/GenBank/DDBJ whole genome shotgun (WGS) entry which is preliminary data.</text>
</comment>
<dbReference type="InterPro" id="IPR012912">
    <property type="entry name" value="Plasmid_pRiA4b_Orf3-like"/>
</dbReference>
<dbReference type="Gene3D" id="3.10.290.30">
    <property type="entry name" value="MM3350-like"/>
    <property type="match status" value="1"/>
</dbReference>
<evidence type="ECO:0000313" key="2">
    <source>
        <dbReference type="EMBL" id="GAA1775408.1"/>
    </source>
</evidence>
<proteinExistence type="predicted"/>
<protein>
    <submittedName>
        <fullName evidence="2">Plasmid pRiA4b ORF-3 family protein</fullName>
    </submittedName>
</protein>
<feature type="domain" description="Plasmid pRiA4b Orf3-like" evidence="1">
    <location>
        <begin position="2"/>
        <end position="162"/>
    </location>
</feature>
<evidence type="ECO:0000259" key="1">
    <source>
        <dbReference type="Pfam" id="PF07929"/>
    </source>
</evidence>
<gene>
    <name evidence="2" type="ORF">GCM10009681_53700</name>
</gene>
<dbReference type="PANTHER" id="PTHR41878">
    <property type="entry name" value="LEXA REPRESSOR-RELATED"/>
    <property type="match status" value="1"/>
</dbReference>
<dbReference type="SUPFAM" id="SSF159941">
    <property type="entry name" value="MM3350-like"/>
    <property type="match status" value="1"/>
</dbReference>
<sequence length="172" mass="19115">MRISLDGVAPPVWRLVQVPGAYTLDRVHRVIQYAMGWQNYHLHSFDIAGTAYGEPDPDDDLDLVDEMEVRLDAVTARGTRLRYTYDYGDWWEHTVEVEDVLAADPDERYPVCLDGSGACPPEDVGGVFGYAEVVAALGDAGHPEHAAIRERFGAAVETFDPRLATTLLRRLA</sequence>
<dbReference type="EMBL" id="BAAALS010000043">
    <property type="protein sequence ID" value="GAA1775408.1"/>
    <property type="molecule type" value="Genomic_DNA"/>
</dbReference>
<reference evidence="3" key="1">
    <citation type="journal article" date="2019" name="Int. J. Syst. Evol. Microbiol.">
        <title>The Global Catalogue of Microorganisms (GCM) 10K type strain sequencing project: providing services to taxonomists for standard genome sequencing and annotation.</title>
        <authorList>
            <consortium name="The Broad Institute Genomics Platform"/>
            <consortium name="The Broad Institute Genome Sequencing Center for Infectious Disease"/>
            <person name="Wu L."/>
            <person name="Ma J."/>
        </authorList>
    </citation>
    <scope>NUCLEOTIDE SEQUENCE [LARGE SCALE GENOMIC DNA]</scope>
    <source>
        <strain evidence="3">JCM 13249</strain>
    </source>
</reference>
<name>A0ABP4XH04_9ACTN</name>
<dbReference type="Proteomes" id="UP001500655">
    <property type="component" value="Unassembled WGS sequence"/>
</dbReference>
<evidence type="ECO:0000313" key="3">
    <source>
        <dbReference type="Proteomes" id="UP001500655"/>
    </source>
</evidence>
<dbReference type="Pfam" id="PF07929">
    <property type="entry name" value="PRiA4_ORF3"/>
    <property type="match status" value="1"/>
</dbReference>
<accession>A0ABP4XH04</accession>
<dbReference type="PANTHER" id="PTHR41878:SF1">
    <property type="entry name" value="TNPR PROTEIN"/>
    <property type="match status" value="1"/>
</dbReference>